<dbReference type="GO" id="GO:0032259">
    <property type="term" value="P:methylation"/>
    <property type="evidence" value="ECO:0007669"/>
    <property type="project" value="UniProtKB-KW"/>
</dbReference>
<dbReference type="InterPro" id="IPR004556">
    <property type="entry name" value="HemK-like"/>
</dbReference>
<evidence type="ECO:0000313" key="9">
    <source>
        <dbReference type="Proteomes" id="UP000184079"/>
    </source>
</evidence>
<keyword evidence="2 5" id="KW-0808">Transferase</keyword>
<dbReference type="Pfam" id="PF05175">
    <property type="entry name" value="MTS"/>
    <property type="match status" value="1"/>
</dbReference>
<comment type="function">
    <text evidence="5">Methylates the class 1 translation termination release factors RF1/PrfA and RF2/PrfB on the glutamine residue of the universally conserved GGQ motif.</text>
</comment>
<feature type="binding site" evidence="5">
    <location>
        <begin position="128"/>
        <end position="132"/>
    </location>
    <ligand>
        <name>S-adenosyl-L-methionine</name>
        <dbReference type="ChEBI" id="CHEBI:59789"/>
    </ligand>
</feature>
<evidence type="ECO:0000256" key="2">
    <source>
        <dbReference type="ARBA" id="ARBA00022679"/>
    </source>
</evidence>
<dbReference type="InterPro" id="IPR002052">
    <property type="entry name" value="DNA_methylase_N6_adenine_CS"/>
</dbReference>
<evidence type="ECO:0000256" key="5">
    <source>
        <dbReference type="HAMAP-Rule" id="MF_02126"/>
    </source>
</evidence>
<feature type="binding site" evidence="5">
    <location>
        <position position="178"/>
    </location>
    <ligand>
        <name>S-adenosyl-L-methionine</name>
        <dbReference type="ChEBI" id="CHEBI:59789"/>
    </ligand>
</feature>
<dbReference type="Gene3D" id="1.10.8.10">
    <property type="entry name" value="DNA helicase RuvA subunit, C-terminal domain"/>
    <property type="match status" value="1"/>
</dbReference>
<comment type="catalytic activity">
    <reaction evidence="4 5">
        <text>L-glutaminyl-[peptide chain release factor] + S-adenosyl-L-methionine = N(5)-methyl-L-glutaminyl-[peptide chain release factor] + S-adenosyl-L-homocysteine + H(+)</text>
        <dbReference type="Rhea" id="RHEA:42896"/>
        <dbReference type="Rhea" id="RHEA-COMP:10271"/>
        <dbReference type="Rhea" id="RHEA-COMP:10272"/>
        <dbReference type="ChEBI" id="CHEBI:15378"/>
        <dbReference type="ChEBI" id="CHEBI:30011"/>
        <dbReference type="ChEBI" id="CHEBI:57856"/>
        <dbReference type="ChEBI" id="CHEBI:59789"/>
        <dbReference type="ChEBI" id="CHEBI:61891"/>
        <dbReference type="EC" id="2.1.1.297"/>
    </reaction>
</comment>
<feature type="domain" description="Release factor glutamine methyltransferase N-terminal" evidence="7">
    <location>
        <begin position="11"/>
        <end position="80"/>
    </location>
</feature>
<dbReference type="EC" id="2.1.1.297" evidence="5"/>
<organism evidence="8 9">
    <name type="scientific">Virgibacillus chiguensis</name>
    <dbReference type="NCBI Taxonomy" id="411959"/>
    <lineage>
        <taxon>Bacteria</taxon>
        <taxon>Bacillati</taxon>
        <taxon>Bacillota</taxon>
        <taxon>Bacilli</taxon>
        <taxon>Bacillales</taxon>
        <taxon>Bacillaceae</taxon>
        <taxon>Virgibacillus</taxon>
    </lineage>
</organism>
<dbReference type="InterPro" id="IPR040758">
    <property type="entry name" value="PrmC_N"/>
</dbReference>
<dbReference type="AlphaFoldDB" id="A0A1M5U879"/>
<dbReference type="GO" id="GO:0102559">
    <property type="term" value="F:peptide chain release factor N(5)-glutamine methyltransferase activity"/>
    <property type="evidence" value="ECO:0007669"/>
    <property type="project" value="UniProtKB-EC"/>
</dbReference>
<dbReference type="InterPro" id="IPR007848">
    <property type="entry name" value="Small_mtfrase_dom"/>
</dbReference>
<evidence type="ECO:0000256" key="3">
    <source>
        <dbReference type="ARBA" id="ARBA00022691"/>
    </source>
</evidence>
<feature type="binding site" evidence="5">
    <location>
        <position position="151"/>
    </location>
    <ligand>
        <name>S-adenosyl-L-methionine</name>
        <dbReference type="ChEBI" id="CHEBI:59789"/>
    </ligand>
</feature>
<dbReference type="PANTHER" id="PTHR18895">
    <property type="entry name" value="HEMK METHYLTRANSFERASE"/>
    <property type="match status" value="1"/>
</dbReference>
<evidence type="ECO:0000259" key="6">
    <source>
        <dbReference type="Pfam" id="PF05175"/>
    </source>
</evidence>
<dbReference type="PROSITE" id="PS00092">
    <property type="entry name" value="N6_MTASE"/>
    <property type="match status" value="1"/>
</dbReference>
<feature type="binding site" evidence="5">
    <location>
        <begin position="195"/>
        <end position="198"/>
    </location>
    <ligand>
        <name>substrate</name>
    </ligand>
</feature>
<reference evidence="9" key="1">
    <citation type="submission" date="2016-11" db="EMBL/GenBank/DDBJ databases">
        <authorList>
            <person name="Varghese N."/>
            <person name="Submissions S."/>
        </authorList>
    </citation>
    <scope>NUCLEOTIDE SEQUENCE [LARGE SCALE GENOMIC DNA]</scope>
    <source>
        <strain evidence="9">CGMCC 1.6496</strain>
    </source>
</reference>
<dbReference type="Pfam" id="PF17827">
    <property type="entry name" value="PrmC_N"/>
    <property type="match status" value="1"/>
</dbReference>
<dbReference type="InterPro" id="IPR029063">
    <property type="entry name" value="SAM-dependent_MTases_sf"/>
</dbReference>
<dbReference type="NCBIfam" id="TIGR03534">
    <property type="entry name" value="RF_mod_PrmC"/>
    <property type="match status" value="1"/>
</dbReference>
<evidence type="ECO:0000313" key="8">
    <source>
        <dbReference type="EMBL" id="SHH59265.1"/>
    </source>
</evidence>
<feature type="binding site" evidence="5">
    <location>
        <position position="195"/>
    </location>
    <ligand>
        <name>S-adenosyl-L-methionine</name>
        <dbReference type="ChEBI" id="CHEBI:59789"/>
    </ligand>
</feature>
<dbReference type="GO" id="GO:0003676">
    <property type="term" value="F:nucleic acid binding"/>
    <property type="evidence" value="ECO:0007669"/>
    <property type="project" value="InterPro"/>
</dbReference>
<evidence type="ECO:0000256" key="1">
    <source>
        <dbReference type="ARBA" id="ARBA00022603"/>
    </source>
</evidence>
<accession>A0A1M5U879</accession>
<comment type="similarity">
    <text evidence="5">Belongs to the protein N5-glutamine methyltransferase family. PrmC subfamily.</text>
</comment>
<keyword evidence="9" id="KW-1185">Reference proteome</keyword>
<gene>
    <name evidence="5" type="primary">prmC</name>
    <name evidence="8" type="ORF">SAMN05421807_10971</name>
</gene>
<proteinExistence type="inferred from homology"/>
<name>A0A1M5U879_9BACI</name>
<dbReference type="NCBIfam" id="TIGR00536">
    <property type="entry name" value="hemK_fam"/>
    <property type="match status" value="1"/>
</dbReference>
<evidence type="ECO:0000256" key="4">
    <source>
        <dbReference type="ARBA" id="ARBA00048391"/>
    </source>
</evidence>
<keyword evidence="1 5" id="KW-0489">Methyltransferase</keyword>
<dbReference type="InterPro" id="IPR050320">
    <property type="entry name" value="N5-glutamine_MTase"/>
</dbReference>
<dbReference type="Proteomes" id="UP000184079">
    <property type="component" value="Unassembled WGS sequence"/>
</dbReference>
<evidence type="ECO:0000259" key="7">
    <source>
        <dbReference type="Pfam" id="PF17827"/>
    </source>
</evidence>
<dbReference type="CDD" id="cd02440">
    <property type="entry name" value="AdoMet_MTases"/>
    <property type="match status" value="1"/>
</dbReference>
<sequence length="291" mass="32626">MNNMEMKKQYEVLQWASLFLEEHGREKNVAVILLQHFLQVTATKFYMNMQQLVPDEVLTPYMAAIKQHASTGIPVQRLVGYASFYGREFKVNEDVLIPRPETEELVQQVIQHVNDHFVNKCPTIVDVGTGSGIIAITLALEMPKTMVYATDISDQALKIAKENASRHQATVVFTAGDFLVPILEQNISMDVLVCNPPYIARGDISFMADTVKNFDPHLALFAEQNGLAAYKKIADQMIKLPEKPSLVAFEIGYQQGEAVAALMKHVYPGSYPQVLQDINGKDRMVIVNNNI</sequence>
<dbReference type="InterPro" id="IPR019874">
    <property type="entry name" value="RF_methyltr_PrmC"/>
</dbReference>
<dbReference type="HAMAP" id="MF_02126">
    <property type="entry name" value="RF_methyltr_PrmC"/>
    <property type="match status" value="1"/>
</dbReference>
<dbReference type="SUPFAM" id="SSF53335">
    <property type="entry name" value="S-adenosyl-L-methionine-dependent methyltransferases"/>
    <property type="match status" value="1"/>
</dbReference>
<dbReference type="Gene3D" id="3.40.50.150">
    <property type="entry name" value="Vaccinia Virus protein VP39"/>
    <property type="match status" value="1"/>
</dbReference>
<feature type="domain" description="Methyltransferase small" evidence="6">
    <location>
        <begin position="121"/>
        <end position="204"/>
    </location>
</feature>
<dbReference type="EMBL" id="FQXD01000009">
    <property type="protein sequence ID" value="SHH59265.1"/>
    <property type="molecule type" value="Genomic_DNA"/>
</dbReference>
<protein>
    <recommendedName>
        <fullName evidence="5">Release factor glutamine methyltransferase</fullName>
        <shortName evidence="5">RF MTase</shortName>
        <ecNumber evidence="5">2.1.1.297</ecNumber>
    </recommendedName>
    <alternativeName>
        <fullName evidence="5">N5-glutamine methyltransferase PrmC</fullName>
    </alternativeName>
    <alternativeName>
        <fullName evidence="5">Protein-(glutamine-N5) MTase PrmC</fullName>
    </alternativeName>
    <alternativeName>
        <fullName evidence="5">Protein-glutamine N-methyltransferase PrmC</fullName>
    </alternativeName>
</protein>
<keyword evidence="3 5" id="KW-0949">S-adenosyl-L-methionine</keyword>
<dbReference type="PANTHER" id="PTHR18895:SF74">
    <property type="entry name" value="MTRF1L RELEASE FACTOR GLUTAMINE METHYLTRANSFERASE"/>
    <property type="match status" value="1"/>
</dbReference>